<name>A0ABN6YGX5_9MICO</name>
<keyword evidence="3" id="KW-1185">Reference proteome</keyword>
<accession>A0ABN6YGX5</accession>
<evidence type="ECO:0000313" key="2">
    <source>
        <dbReference type="EMBL" id="BDZ55320.1"/>
    </source>
</evidence>
<proteinExistence type="predicted"/>
<keyword evidence="1" id="KW-0732">Signal</keyword>
<dbReference type="PROSITE" id="PS51257">
    <property type="entry name" value="PROKAR_LIPOPROTEIN"/>
    <property type="match status" value="1"/>
</dbReference>
<evidence type="ECO:0000256" key="1">
    <source>
        <dbReference type="SAM" id="SignalP"/>
    </source>
</evidence>
<feature type="chain" id="PRO_5045710734" evidence="1">
    <location>
        <begin position="27"/>
        <end position="203"/>
    </location>
</feature>
<organism evidence="2 3">
    <name type="scientific">Agromyces marinus</name>
    <dbReference type="NCBI Taxonomy" id="1389020"/>
    <lineage>
        <taxon>Bacteria</taxon>
        <taxon>Bacillati</taxon>
        <taxon>Actinomycetota</taxon>
        <taxon>Actinomycetes</taxon>
        <taxon>Micrococcales</taxon>
        <taxon>Microbacteriaceae</taxon>
        <taxon>Agromyces</taxon>
    </lineage>
</organism>
<dbReference type="EMBL" id="AP027734">
    <property type="protein sequence ID" value="BDZ55320.1"/>
    <property type="molecule type" value="Genomic_DNA"/>
</dbReference>
<dbReference type="RefSeq" id="WP_234659874.1">
    <property type="nucleotide sequence ID" value="NZ_CP087879.1"/>
</dbReference>
<reference evidence="3" key="1">
    <citation type="journal article" date="2019" name="Int. J. Syst. Evol. Microbiol.">
        <title>The Global Catalogue of Microorganisms (GCM) 10K type strain sequencing project: providing services to taxonomists for standard genome sequencing and annotation.</title>
        <authorList>
            <consortium name="The Broad Institute Genomics Platform"/>
            <consortium name="The Broad Institute Genome Sequencing Center for Infectious Disease"/>
            <person name="Wu L."/>
            <person name="Ma J."/>
        </authorList>
    </citation>
    <scope>NUCLEOTIDE SEQUENCE [LARGE SCALE GENOMIC DNA]</scope>
    <source>
        <strain evidence="3">NBRC 109019</strain>
    </source>
</reference>
<sequence length="203" mass="21412">MKMSVRSVAASAMICAVFVLGGCAVADSDGSVGVVDSTDGPIEVEENLATVDVRVARSLLDPEDSMSDEEIVSAAAENGMTAAVDGDAVVYTMTKSQRDEMLDELRSSAQDAVDGIVADDSNSITEVEVDDAMTAFTVSVDAERFSPLESLLVIGFYLQGALYQQFAGTPAGELDVVVEFVDDATGEVLESGSYQDWRKNLEG</sequence>
<gene>
    <name evidence="2" type="ORF">GCM10025870_23930</name>
</gene>
<protein>
    <submittedName>
        <fullName evidence="2">Uncharacterized protein</fullName>
    </submittedName>
</protein>
<evidence type="ECO:0000313" key="3">
    <source>
        <dbReference type="Proteomes" id="UP001321477"/>
    </source>
</evidence>
<feature type="signal peptide" evidence="1">
    <location>
        <begin position="1"/>
        <end position="26"/>
    </location>
</feature>
<dbReference type="Proteomes" id="UP001321477">
    <property type="component" value="Chromosome"/>
</dbReference>